<dbReference type="Pfam" id="PF01433">
    <property type="entry name" value="Peptidase_M1"/>
    <property type="match status" value="1"/>
</dbReference>
<evidence type="ECO:0000313" key="3">
    <source>
        <dbReference type="EMBL" id="RKD98509.1"/>
    </source>
</evidence>
<feature type="transmembrane region" description="Helical" evidence="1">
    <location>
        <begin position="448"/>
        <end position="473"/>
    </location>
</feature>
<feature type="transmembrane region" description="Helical" evidence="1">
    <location>
        <begin position="151"/>
        <end position="173"/>
    </location>
</feature>
<feature type="transmembrane region" description="Helical" evidence="1">
    <location>
        <begin position="63"/>
        <end position="85"/>
    </location>
</feature>
<evidence type="ECO:0000256" key="1">
    <source>
        <dbReference type="SAM" id="Phobius"/>
    </source>
</evidence>
<keyword evidence="1" id="KW-0472">Membrane</keyword>
<feature type="transmembrane region" description="Helical" evidence="1">
    <location>
        <begin position="534"/>
        <end position="552"/>
    </location>
</feature>
<feature type="domain" description="Peptidase M1 membrane alanine aminopeptidase" evidence="2">
    <location>
        <begin position="881"/>
        <end position="1092"/>
    </location>
</feature>
<feature type="transmembrane region" description="Helical" evidence="1">
    <location>
        <begin position="106"/>
        <end position="131"/>
    </location>
</feature>
<feature type="transmembrane region" description="Helical" evidence="1">
    <location>
        <begin position="573"/>
        <end position="594"/>
    </location>
</feature>
<keyword evidence="4" id="KW-1185">Reference proteome</keyword>
<dbReference type="GO" id="GO:0005886">
    <property type="term" value="C:plasma membrane"/>
    <property type="evidence" value="ECO:0007669"/>
    <property type="project" value="UniProtKB-SubCell"/>
</dbReference>
<proteinExistence type="predicted"/>
<reference evidence="3 4" key="1">
    <citation type="submission" date="2018-09" db="EMBL/GenBank/DDBJ databases">
        <title>Genomic Encyclopedia of Archaeal and Bacterial Type Strains, Phase II (KMG-II): from individual species to whole genera.</title>
        <authorList>
            <person name="Goeker M."/>
        </authorList>
    </citation>
    <scope>NUCLEOTIDE SEQUENCE [LARGE SCALE GENOMIC DNA]</scope>
    <source>
        <strain evidence="3 4">DSM 21950</strain>
    </source>
</reference>
<keyword evidence="1" id="KW-1133">Transmembrane helix</keyword>
<keyword evidence="1" id="KW-0812">Transmembrane</keyword>
<dbReference type="Gene3D" id="1.10.390.10">
    <property type="entry name" value="Neutral Protease Domain 2"/>
    <property type="match status" value="1"/>
</dbReference>
<dbReference type="AlphaFoldDB" id="A0A419WSP1"/>
<sequence length="1210" mass="139520">MFYEIFRFEFKRAINRPAIYIYWGILFLIAFALINAAGGAIPSINIQFGGDNIFINAPGILDIFMGTFSYLGIFLVAALCANVVLKDYQHNTLELMYSTPLQKVNYLFGRFSAAYLLSILAFTGVGFGFYVGSLMPYLNQAYIGPNEWATYLYPYFTRIIPNVFFVCAIFFSLSILLRNAVVNWISILALYILYAVAMNLFQDLESQNIASLLDPFGIAASLKVSVGNSASDMNDTGAKLENVFLYNRILWVGFGVLLMTLTYFRFQFAYNLRQIKLGKRNNRQSNMASTDENMESTSRELPEVSQKQNTLQSLLQLTRFETNKLFGSAYFWLICLIMLIFLFVASKGIGKMYDTNTYPVTYQVLQIFGGSIQLFIFIIVLLFSGDMIWRDRDKKIHEIFHTYPIPRWVSLSSKFIALTAGMVFINLILILCGVIAQSMAGYYNYELGLYFTSVFGIQFVNTILLMTIAFLIHIVVNNKYIGYVFIVLYWVIDKYFAAIIFKHPLLIYASGTSVSYSDMNGYGFELFPYWIFKFYWLLIAGILIILGNQLLVSQTESHWKTRLSIFKQRVKGNPLKGIATLAIAALLLGSFIFYNTNIKGDYKTPYTKELETVRYEKDFKKYEAIAQPKITDVYLNADLYPEQGNFLAQGIYTMQNLSSSPMEIVYINSNRFIKTLELDRKAKLIASDNDFHIKIYKLEVPLQVNEKLKLKFEFESFNDGFTLSGANNLTQKNGTFLYNSLFPSVGYKVEGELSDKRTREKHDLPKRDIVRSIDDPKGINRHFISNDSHFINFEAVVSTSADQTALTPGKLIKSWKENNRNYFHYQSEHPMINYYAILSGRYEVKTDQWQDENGKTVDLSIYYHKGHEYNLDNMMNGVKVSLDTYTKCYSPYQFDQLRIVEFPRYSSYAQSFPNMIPFSEGIGFIADLRDLNNEDVKDDQKTMDYPFFVTTHEMAHQWWAHQVAAADVEGSQMLMESITQYSALQCMSTYFDKERMNKFFKNEMFRYVSSRKDEQRAERPLAKVAPYQQSTYYKKGALAMNALGNYLGKEKFMNVLSGFLKEYAFKGAPYPTTTDLIDRIKSETPDSLQYFVEDVLEKITLYKTNIDSVTYTRNKDFTYTVDAIIDVEKYYVDGKGEESKTTCNDYIEVAAFNSKNKELYNEKLKLKSGKNKVQFTVKRKPNTLIVDPGYMIVTKDWVRTPKEIGKKKKA</sequence>
<dbReference type="GO" id="GO:0008237">
    <property type="term" value="F:metallopeptidase activity"/>
    <property type="evidence" value="ECO:0007669"/>
    <property type="project" value="InterPro"/>
</dbReference>
<dbReference type="EMBL" id="RAPQ01000011">
    <property type="protein sequence ID" value="RKD98509.1"/>
    <property type="molecule type" value="Genomic_DNA"/>
</dbReference>
<dbReference type="OrthoDB" id="100605at2"/>
<feature type="transmembrane region" description="Helical" evidence="1">
    <location>
        <begin position="480"/>
        <end position="501"/>
    </location>
</feature>
<dbReference type="SUPFAM" id="SSF55486">
    <property type="entry name" value="Metalloproteases ('zincins'), catalytic domain"/>
    <property type="match status" value="1"/>
</dbReference>
<evidence type="ECO:0000313" key="4">
    <source>
        <dbReference type="Proteomes" id="UP000284531"/>
    </source>
</evidence>
<organism evidence="3 4">
    <name type="scientific">Marinifilum flexuosum</name>
    <dbReference type="NCBI Taxonomy" id="1117708"/>
    <lineage>
        <taxon>Bacteria</taxon>
        <taxon>Pseudomonadati</taxon>
        <taxon>Bacteroidota</taxon>
        <taxon>Bacteroidia</taxon>
        <taxon>Marinilabiliales</taxon>
        <taxon>Marinifilaceae</taxon>
    </lineage>
</organism>
<dbReference type="InterPro" id="IPR027268">
    <property type="entry name" value="Peptidase_M4/M1_CTD_sf"/>
</dbReference>
<dbReference type="PANTHER" id="PTHR43471">
    <property type="entry name" value="ABC TRANSPORTER PERMEASE"/>
    <property type="match status" value="1"/>
</dbReference>
<dbReference type="Pfam" id="PF12730">
    <property type="entry name" value="ABC2_membrane_4"/>
    <property type="match status" value="1"/>
</dbReference>
<feature type="transmembrane region" description="Helical" evidence="1">
    <location>
        <begin position="180"/>
        <end position="201"/>
    </location>
</feature>
<feature type="transmembrane region" description="Helical" evidence="1">
    <location>
        <begin position="325"/>
        <end position="344"/>
    </location>
</feature>
<name>A0A419WSP1_9BACT</name>
<dbReference type="Proteomes" id="UP000284531">
    <property type="component" value="Unassembled WGS sequence"/>
</dbReference>
<feature type="transmembrane region" description="Helical" evidence="1">
    <location>
        <begin position="249"/>
        <end position="270"/>
    </location>
</feature>
<feature type="transmembrane region" description="Helical" evidence="1">
    <location>
        <begin position="364"/>
        <end position="385"/>
    </location>
</feature>
<protein>
    <submittedName>
        <fullName evidence="3">ABC-2 family transporter</fullName>
    </submittedName>
</protein>
<dbReference type="RefSeq" id="WP_120241104.1">
    <property type="nucleotide sequence ID" value="NZ_RAPQ01000011.1"/>
</dbReference>
<dbReference type="GO" id="GO:0008270">
    <property type="term" value="F:zinc ion binding"/>
    <property type="evidence" value="ECO:0007669"/>
    <property type="project" value="InterPro"/>
</dbReference>
<feature type="transmembrane region" description="Helical" evidence="1">
    <location>
        <begin position="415"/>
        <end position="436"/>
    </location>
</feature>
<evidence type="ECO:0000259" key="2">
    <source>
        <dbReference type="Pfam" id="PF01433"/>
    </source>
</evidence>
<dbReference type="Pfam" id="PF12679">
    <property type="entry name" value="ABC2_membrane_2"/>
    <property type="match status" value="1"/>
</dbReference>
<feature type="transmembrane region" description="Helical" evidence="1">
    <location>
        <begin position="20"/>
        <end position="43"/>
    </location>
</feature>
<dbReference type="InterPro" id="IPR014782">
    <property type="entry name" value="Peptidase_M1_dom"/>
</dbReference>
<dbReference type="GO" id="GO:0140359">
    <property type="term" value="F:ABC-type transporter activity"/>
    <property type="evidence" value="ECO:0007669"/>
    <property type="project" value="InterPro"/>
</dbReference>
<gene>
    <name evidence="3" type="ORF">BXY64_3368</name>
</gene>
<accession>A0A419WSP1</accession>
<comment type="caution">
    <text evidence="3">The sequence shown here is derived from an EMBL/GenBank/DDBJ whole genome shotgun (WGS) entry which is preliminary data.</text>
</comment>